<sequence length="618" mass="65388">MTLLDLLLLLSLATGALAWLLGRWSGAGVLAALLYAGQLALLGAMDGSAAASPTFQVLGQTIAWSLDPFGRFFALITLGAAIASAWFMAGEWGRRYTQAGHSLRALHGALAINVLAMLLLLASTDLVSLFIGWELVSWAGFLLMAQGGAAAVRAALRYVTYAMGGAMAVLGGTVLAYAWTGTLDLGLLAERLPALEPGRLWLLVALFTGGFGVKMGLLPFHLWQAPAYAEAPGPGTAFLGAISSRMGLFAIALVLARLVTLEGLDGLQILPGQFGVRDLLAWVAAFTIVLPTFTALKQNDARYLLAWHGIGQGGYMLMGLVVGDAMGSAGGLMHVFNHATYQAALFLSVYAVIHRTGTADLNRLGGLVVRMPLSFLTMLVGIIGLAGLPPMNGFVSKWLIYRSLMTEGMPLLFVASVIGTLGTILSVYKLIHNTFLGQLRSEHEHIREAPWSMTGPMLALCAIVFVTGTAPGLVLGWVADAQAALGLPVLRYTLGGVASAKGGLDMLWIVGVLFGGFGVGALLFYGGGGRSRRVHQLDNYAGGHFLSADVRYQYSDNFYAGLMHRIGPLYRNAFTWLESALVSAVDLAALAMQGVYRQQAPAFLLLMTAVAGLAWVVL</sequence>
<dbReference type="InterPro" id="IPR052175">
    <property type="entry name" value="ComplexI-like_HydComp"/>
</dbReference>
<keyword evidence="3 7" id="KW-0812">Transmembrane</keyword>
<feature type="transmembrane region" description="Helical" evidence="8">
    <location>
        <begin position="506"/>
        <end position="525"/>
    </location>
</feature>
<gene>
    <name evidence="10" type="ORF">DFQ59_10272</name>
</gene>
<reference evidence="10 11" key="1">
    <citation type="submission" date="2018-07" db="EMBL/GenBank/DDBJ databases">
        <title>Genomic Encyclopedia of Type Strains, Phase IV (KMG-IV): sequencing the most valuable type-strain genomes for metagenomic binning, comparative biology and taxonomic classification.</title>
        <authorList>
            <person name="Goeker M."/>
        </authorList>
    </citation>
    <scope>NUCLEOTIDE SEQUENCE [LARGE SCALE GENOMIC DNA]</scope>
    <source>
        <strain evidence="10 11">DSM 26407</strain>
    </source>
</reference>
<dbReference type="InterPro" id="IPR001750">
    <property type="entry name" value="ND/Mrp_TM"/>
</dbReference>
<dbReference type="PRINTS" id="PR01437">
    <property type="entry name" value="NUOXDRDTASE4"/>
</dbReference>
<keyword evidence="2" id="KW-1003">Cell membrane</keyword>
<feature type="transmembrane region" description="Helical" evidence="8">
    <location>
        <begin position="159"/>
        <end position="180"/>
    </location>
</feature>
<feature type="transmembrane region" description="Helical" evidence="8">
    <location>
        <begin position="373"/>
        <end position="391"/>
    </location>
</feature>
<feature type="transmembrane region" description="Helical" evidence="8">
    <location>
        <begin position="303"/>
        <end position="323"/>
    </location>
</feature>
<feature type="transmembrane region" description="Helical" evidence="8">
    <location>
        <begin position="279"/>
        <end position="296"/>
    </location>
</feature>
<feature type="transmembrane region" description="Helical" evidence="8">
    <location>
        <begin position="105"/>
        <end position="124"/>
    </location>
</feature>
<evidence type="ECO:0000313" key="11">
    <source>
        <dbReference type="Proteomes" id="UP000252707"/>
    </source>
</evidence>
<dbReference type="InterPro" id="IPR003918">
    <property type="entry name" value="NADH_UbQ_OxRdtase"/>
</dbReference>
<evidence type="ECO:0000256" key="1">
    <source>
        <dbReference type="ARBA" id="ARBA00004651"/>
    </source>
</evidence>
<evidence type="ECO:0000256" key="5">
    <source>
        <dbReference type="ARBA" id="ARBA00023002"/>
    </source>
</evidence>
<keyword evidence="11" id="KW-1185">Reference proteome</keyword>
<proteinExistence type="predicted"/>
<comment type="caution">
    <text evidence="10">The sequence shown here is derived from an EMBL/GenBank/DDBJ whole genome shotgun (WGS) entry which is preliminary data.</text>
</comment>
<evidence type="ECO:0000313" key="10">
    <source>
        <dbReference type="EMBL" id="RCX31725.1"/>
    </source>
</evidence>
<evidence type="ECO:0000256" key="6">
    <source>
        <dbReference type="ARBA" id="ARBA00023136"/>
    </source>
</evidence>
<dbReference type="GO" id="GO:0042773">
    <property type="term" value="P:ATP synthesis coupled electron transport"/>
    <property type="evidence" value="ECO:0007669"/>
    <property type="project" value="InterPro"/>
</dbReference>
<dbReference type="RefSeq" id="WP_211314791.1">
    <property type="nucleotide sequence ID" value="NZ_QPJY01000002.1"/>
</dbReference>
<feature type="domain" description="NADH:quinone oxidoreductase/Mrp antiporter transmembrane" evidence="9">
    <location>
        <begin position="123"/>
        <end position="420"/>
    </location>
</feature>
<feature type="transmembrane region" description="Helical" evidence="8">
    <location>
        <begin position="600"/>
        <end position="617"/>
    </location>
</feature>
<evidence type="ECO:0000256" key="2">
    <source>
        <dbReference type="ARBA" id="ARBA00022475"/>
    </source>
</evidence>
<feature type="transmembrane region" description="Helical" evidence="8">
    <location>
        <begin position="200"/>
        <end position="223"/>
    </location>
</feature>
<feature type="transmembrane region" description="Helical" evidence="8">
    <location>
        <begin position="411"/>
        <end position="431"/>
    </location>
</feature>
<evidence type="ECO:0000256" key="7">
    <source>
        <dbReference type="RuleBase" id="RU000320"/>
    </source>
</evidence>
<keyword evidence="6 8" id="KW-0472">Membrane</keyword>
<dbReference type="AlphaFoldDB" id="A0A369CF39"/>
<evidence type="ECO:0000256" key="4">
    <source>
        <dbReference type="ARBA" id="ARBA00022989"/>
    </source>
</evidence>
<dbReference type="GO" id="GO:0016491">
    <property type="term" value="F:oxidoreductase activity"/>
    <property type="evidence" value="ECO:0007669"/>
    <property type="project" value="UniProtKB-KW"/>
</dbReference>
<accession>A0A369CF39</accession>
<feature type="transmembrane region" description="Helical" evidence="8">
    <location>
        <begin position="72"/>
        <end position="93"/>
    </location>
</feature>
<feature type="transmembrane region" description="Helical" evidence="8">
    <location>
        <begin position="235"/>
        <end position="259"/>
    </location>
</feature>
<evidence type="ECO:0000256" key="8">
    <source>
        <dbReference type="SAM" id="Phobius"/>
    </source>
</evidence>
<dbReference type="GO" id="GO:0005886">
    <property type="term" value="C:plasma membrane"/>
    <property type="evidence" value="ECO:0007669"/>
    <property type="project" value="UniProtKB-SubCell"/>
</dbReference>
<dbReference type="Pfam" id="PF00361">
    <property type="entry name" value="Proton_antipo_M"/>
    <property type="match status" value="1"/>
</dbReference>
<feature type="transmembrane region" description="Helical" evidence="8">
    <location>
        <begin position="335"/>
        <end position="353"/>
    </location>
</feature>
<comment type="subcellular location">
    <subcellularLocation>
        <location evidence="1">Cell membrane</location>
        <topology evidence="1">Multi-pass membrane protein</topology>
    </subcellularLocation>
    <subcellularLocation>
        <location evidence="7">Membrane</location>
        <topology evidence="7">Multi-pass membrane protein</topology>
    </subcellularLocation>
</comment>
<dbReference type="PANTHER" id="PTHR42682">
    <property type="entry name" value="HYDROGENASE-4 COMPONENT F"/>
    <property type="match status" value="1"/>
</dbReference>
<keyword evidence="5" id="KW-0560">Oxidoreductase</keyword>
<keyword evidence="4 8" id="KW-1133">Transmembrane helix</keyword>
<dbReference type="EMBL" id="QPJY01000002">
    <property type="protein sequence ID" value="RCX31725.1"/>
    <property type="molecule type" value="Genomic_DNA"/>
</dbReference>
<feature type="transmembrane region" description="Helical" evidence="8">
    <location>
        <begin position="130"/>
        <end position="152"/>
    </location>
</feature>
<dbReference type="PANTHER" id="PTHR42682:SF4">
    <property type="entry name" value="NADH-UBIQUINONE_PLASTOQUINONE"/>
    <property type="match status" value="1"/>
</dbReference>
<evidence type="ECO:0000256" key="3">
    <source>
        <dbReference type="ARBA" id="ARBA00022692"/>
    </source>
</evidence>
<protein>
    <submittedName>
        <fullName evidence="10">NADH-quinone oxidoreductase subunit M</fullName>
    </submittedName>
</protein>
<name>A0A369CF39_9GAMM</name>
<dbReference type="GO" id="GO:0008137">
    <property type="term" value="F:NADH dehydrogenase (ubiquinone) activity"/>
    <property type="evidence" value="ECO:0007669"/>
    <property type="project" value="InterPro"/>
</dbReference>
<evidence type="ECO:0000259" key="9">
    <source>
        <dbReference type="Pfam" id="PF00361"/>
    </source>
</evidence>
<feature type="transmembrane region" description="Helical" evidence="8">
    <location>
        <begin position="457"/>
        <end position="479"/>
    </location>
</feature>
<organism evidence="10 11">
    <name type="scientific">Thioalbus denitrificans</name>
    <dbReference type="NCBI Taxonomy" id="547122"/>
    <lineage>
        <taxon>Bacteria</taxon>
        <taxon>Pseudomonadati</taxon>
        <taxon>Pseudomonadota</taxon>
        <taxon>Gammaproteobacteria</taxon>
        <taxon>Chromatiales</taxon>
        <taxon>Ectothiorhodospiraceae</taxon>
        <taxon>Thioalbus</taxon>
    </lineage>
</organism>
<dbReference type="Proteomes" id="UP000252707">
    <property type="component" value="Unassembled WGS sequence"/>
</dbReference>